<protein>
    <submittedName>
        <fullName evidence="1">Uncharacterized protein</fullName>
    </submittedName>
</protein>
<comment type="caution">
    <text evidence="1">The sequence shown here is derived from an EMBL/GenBank/DDBJ whole genome shotgun (WGS) entry which is preliminary data.</text>
</comment>
<organism evidence="1 2">
    <name type="scientific">Arachis hypogaea</name>
    <name type="common">Peanut</name>
    <dbReference type="NCBI Taxonomy" id="3818"/>
    <lineage>
        <taxon>Eukaryota</taxon>
        <taxon>Viridiplantae</taxon>
        <taxon>Streptophyta</taxon>
        <taxon>Embryophyta</taxon>
        <taxon>Tracheophyta</taxon>
        <taxon>Spermatophyta</taxon>
        <taxon>Magnoliopsida</taxon>
        <taxon>eudicotyledons</taxon>
        <taxon>Gunneridae</taxon>
        <taxon>Pentapetalae</taxon>
        <taxon>rosids</taxon>
        <taxon>fabids</taxon>
        <taxon>Fabales</taxon>
        <taxon>Fabaceae</taxon>
        <taxon>Papilionoideae</taxon>
        <taxon>50 kb inversion clade</taxon>
        <taxon>dalbergioids sensu lato</taxon>
        <taxon>Dalbergieae</taxon>
        <taxon>Pterocarpus clade</taxon>
        <taxon>Arachis</taxon>
    </lineage>
</organism>
<evidence type="ECO:0000313" key="2">
    <source>
        <dbReference type="Proteomes" id="UP000289738"/>
    </source>
</evidence>
<accession>A0A444YQV9</accession>
<reference evidence="1 2" key="1">
    <citation type="submission" date="2019-01" db="EMBL/GenBank/DDBJ databases">
        <title>Sequencing of cultivated peanut Arachis hypogaea provides insights into genome evolution and oil improvement.</title>
        <authorList>
            <person name="Chen X."/>
        </authorList>
    </citation>
    <scope>NUCLEOTIDE SEQUENCE [LARGE SCALE GENOMIC DNA]</scope>
    <source>
        <strain evidence="2">cv. Fuhuasheng</strain>
        <tissue evidence="1">Leaves</tissue>
    </source>
</reference>
<keyword evidence="2" id="KW-1185">Reference proteome</keyword>
<dbReference type="Proteomes" id="UP000289738">
    <property type="component" value="Chromosome B06"/>
</dbReference>
<name>A0A444YQV9_ARAHY</name>
<sequence length="170" mass="18436">MPQVTLSQESQLHLDTHSHFSTSLAARSLPNTTAANNGGRHSSLSSPAPMFLPAPSVFARLCFLRSSLPPPSVVPAALSSPCLACLCLRLVPRLPLLPRRHRVGNSSKLSSCRSSALSRRWLALQRCNTATTRSWKIVPDSVSGFLLLLLRRLLVESLKKGLGFCADGIR</sequence>
<dbReference type="AlphaFoldDB" id="A0A444YQV9"/>
<dbReference type="EMBL" id="SDMP01000016">
    <property type="protein sequence ID" value="RYR04251.1"/>
    <property type="molecule type" value="Genomic_DNA"/>
</dbReference>
<gene>
    <name evidence="1" type="ORF">Ahy_B06g083887</name>
</gene>
<evidence type="ECO:0000313" key="1">
    <source>
        <dbReference type="EMBL" id="RYR04251.1"/>
    </source>
</evidence>
<proteinExistence type="predicted"/>